<keyword evidence="14" id="KW-1185">Reference proteome</keyword>
<dbReference type="InterPro" id="IPR003821">
    <property type="entry name" value="DXP_reductoisomerase"/>
</dbReference>
<dbReference type="PIRSF" id="PIRSF006205">
    <property type="entry name" value="Dxp_reductismrs"/>
    <property type="match status" value="1"/>
</dbReference>
<dbReference type="NCBIfam" id="TIGR00243">
    <property type="entry name" value="Dxr"/>
    <property type="match status" value="1"/>
</dbReference>
<evidence type="ECO:0000256" key="6">
    <source>
        <dbReference type="ARBA" id="ARBA00023211"/>
    </source>
</evidence>
<dbReference type="InterPro" id="IPR036169">
    <property type="entry name" value="DXPR_C_sf"/>
</dbReference>
<dbReference type="Pfam" id="PF13288">
    <property type="entry name" value="DXPR_C"/>
    <property type="match status" value="1"/>
</dbReference>
<comment type="caution">
    <text evidence="13">The sequence shown here is derived from an EMBL/GenBank/DDBJ whole genome shotgun (WGS) entry which is preliminary data.</text>
</comment>
<name>A0ABS2NLH7_9FIRM</name>
<evidence type="ECO:0000256" key="5">
    <source>
        <dbReference type="ARBA" id="ARBA00023002"/>
    </source>
</evidence>
<evidence type="ECO:0000256" key="4">
    <source>
        <dbReference type="ARBA" id="ARBA00022857"/>
    </source>
</evidence>
<dbReference type="Pfam" id="PF08436">
    <property type="entry name" value="DXP_redisom_C"/>
    <property type="match status" value="1"/>
</dbReference>
<comment type="pathway">
    <text evidence="1 9">Isoprenoid biosynthesis; isopentenyl diphosphate biosynthesis via DXP pathway; isopentenyl diphosphate from 1-deoxy-D-xylulose 5-phosphate: step 1/6.</text>
</comment>
<evidence type="ECO:0000256" key="9">
    <source>
        <dbReference type="HAMAP-Rule" id="MF_00183"/>
    </source>
</evidence>
<feature type="domain" description="1-deoxy-D-xylulose 5-phosphate reductoisomerase N-terminal" evidence="10">
    <location>
        <begin position="5"/>
        <end position="130"/>
    </location>
</feature>
<feature type="binding site" evidence="9">
    <location>
        <position position="124"/>
    </location>
    <ligand>
        <name>NADPH</name>
        <dbReference type="ChEBI" id="CHEBI:57783"/>
    </ligand>
</feature>
<dbReference type="SUPFAM" id="SSF55347">
    <property type="entry name" value="Glyceraldehyde-3-phosphate dehydrogenase-like, C-terminal domain"/>
    <property type="match status" value="1"/>
</dbReference>
<dbReference type="PANTHER" id="PTHR30525:SF0">
    <property type="entry name" value="1-DEOXY-D-XYLULOSE 5-PHOSPHATE REDUCTOISOMERASE, CHLOROPLASTIC"/>
    <property type="match status" value="1"/>
</dbReference>
<dbReference type="PANTHER" id="PTHR30525">
    <property type="entry name" value="1-DEOXY-D-XYLULOSE 5-PHOSPHATE REDUCTOISOMERASE"/>
    <property type="match status" value="1"/>
</dbReference>
<dbReference type="HAMAP" id="MF_00183">
    <property type="entry name" value="DXP_reductoisom"/>
    <property type="match status" value="1"/>
</dbReference>
<evidence type="ECO:0000256" key="2">
    <source>
        <dbReference type="ARBA" id="ARBA00006825"/>
    </source>
</evidence>
<feature type="binding site" evidence="9">
    <location>
        <position position="123"/>
    </location>
    <ligand>
        <name>1-deoxy-D-xylulose 5-phosphate</name>
        <dbReference type="ChEBI" id="CHEBI:57792"/>
    </ligand>
</feature>
<dbReference type="SUPFAM" id="SSF51735">
    <property type="entry name" value="NAD(P)-binding Rossmann-fold domains"/>
    <property type="match status" value="1"/>
</dbReference>
<dbReference type="Pfam" id="PF02670">
    <property type="entry name" value="DXP_reductoisom"/>
    <property type="match status" value="1"/>
</dbReference>
<evidence type="ECO:0000256" key="1">
    <source>
        <dbReference type="ARBA" id="ARBA00005094"/>
    </source>
</evidence>
<comment type="caution">
    <text evidence="9">Lacks conserved residue(s) required for the propagation of feature annotation.</text>
</comment>
<evidence type="ECO:0000313" key="14">
    <source>
        <dbReference type="Proteomes" id="UP001314796"/>
    </source>
</evidence>
<keyword evidence="5 9" id="KW-0560">Oxidoreductase</keyword>
<feature type="domain" description="DXP reductoisomerase C-terminal" evidence="12">
    <location>
        <begin position="259"/>
        <end position="375"/>
    </location>
</feature>
<feature type="binding site" evidence="9">
    <location>
        <position position="11"/>
    </location>
    <ligand>
        <name>NADPH</name>
        <dbReference type="ChEBI" id="CHEBI:57783"/>
    </ligand>
</feature>
<dbReference type="InterPro" id="IPR036291">
    <property type="entry name" value="NAD(P)-bd_dom_sf"/>
</dbReference>
<dbReference type="Proteomes" id="UP001314796">
    <property type="component" value="Unassembled WGS sequence"/>
</dbReference>
<comment type="similarity">
    <text evidence="2 9">Belongs to the DXR family.</text>
</comment>
<feature type="binding site" evidence="9">
    <location>
        <position position="14"/>
    </location>
    <ligand>
        <name>NADPH</name>
        <dbReference type="ChEBI" id="CHEBI:57783"/>
    </ligand>
</feature>
<evidence type="ECO:0000259" key="10">
    <source>
        <dbReference type="Pfam" id="PF02670"/>
    </source>
</evidence>
<feature type="binding site" evidence="9">
    <location>
        <position position="216"/>
    </location>
    <ligand>
        <name>1-deoxy-D-xylulose 5-phosphate</name>
        <dbReference type="ChEBI" id="CHEBI:57792"/>
    </ligand>
</feature>
<evidence type="ECO:0000256" key="8">
    <source>
        <dbReference type="ARBA" id="ARBA00048543"/>
    </source>
</evidence>
<evidence type="ECO:0000256" key="3">
    <source>
        <dbReference type="ARBA" id="ARBA00022723"/>
    </source>
</evidence>
<feature type="binding site" evidence="9">
    <location>
        <position position="38"/>
    </location>
    <ligand>
        <name>NADPH</name>
        <dbReference type="ChEBI" id="CHEBI:57783"/>
    </ligand>
</feature>
<keyword evidence="9" id="KW-0460">Magnesium</keyword>
<feature type="binding site" evidence="9">
    <location>
        <position position="12"/>
    </location>
    <ligand>
        <name>NADPH</name>
        <dbReference type="ChEBI" id="CHEBI:57783"/>
    </ligand>
</feature>
<dbReference type="InterPro" id="IPR026877">
    <property type="entry name" value="DXPR_C"/>
</dbReference>
<feature type="binding site" evidence="9">
    <location>
        <position position="174"/>
    </location>
    <ligand>
        <name>1-deoxy-D-xylulose 5-phosphate</name>
        <dbReference type="ChEBI" id="CHEBI:57792"/>
    </ligand>
</feature>
<proteinExistence type="inferred from homology"/>
<feature type="binding site" evidence="9">
    <location>
        <position position="149"/>
    </location>
    <ligand>
        <name>1-deoxy-D-xylulose 5-phosphate</name>
        <dbReference type="ChEBI" id="CHEBI:57792"/>
    </ligand>
</feature>
<feature type="domain" description="1-deoxy-D-xylulose 5-phosphate reductoisomerase C-terminal" evidence="11">
    <location>
        <begin position="144"/>
        <end position="227"/>
    </location>
</feature>
<feature type="binding site" evidence="9">
    <location>
        <position position="210"/>
    </location>
    <ligand>
        <name>1-deoxy-D-xylulose 5-phosphate</name>
        <dbReference type="ChEBI" id="CHEBI:57792"/>
    </ligand>
</feature>
<evidence type="ECO:0000313" key="13">
    <source>
        <dbReference type="EMBL" id="MBM7613697.1"/>
    </source>
</evidence>
<dbReference type="SUPFAM" id="SSF69055">
    <property type="entry name" value="1-deoxy-D-xylulose-5-phosphate reductoisomerase, C-terminal domain"/>
    <property type="match status" value="1"/>
</dbReference>
<reference evidence="13 14" key="1">
    <citation type="submission" date="2021-01" db="EMBL/GenBank/DDBJ databases">
        <title>Genomic Encyclopedia of Type Strains, Phase IV (KMG-IV): sequencing the most valuable type-strain genomes for metagenomic binning, comparative biology and taxonomic classification.</title>
        <authorList>
            <person name="Goeker M."/>
        </authorList>
    </citation>
    <scope>NUCLEOTIDE SEQUENCE [LARGE SCALE GENOMIC DNA]</scope>
    <source>
        <strain evidence="13 14">DSM 25890</strain>
    </source>
</reference>
<dbReference type="InterPro" id="IPR013644">
    <property type="entry name" value="DXP_reductoisomerase_C"/>
</dbReference>
<keyword evidence="4 9" id="KW-0521">NADP</keyword>
<feature type="binding site" evidence="9">
    <location>
        <position position="215"/>
    </location>
    <ligand>
        <name>1-deoxy-D-xylulose 5-phosphate</name>
        <dbReference type="ChEBI" id="CHEBI:57792"/>
    </ligand>
</feature>
<feature type="binding site" evidence="9">
    <location>
        <position position="122"/>
    </location>
    <ligand>
        <name>NADPH</name>
        <dbReference type="ChEBI" id="CHEBI:57783"/>
    </ligand>
</feature>
<keyword evidence="3 9" id="KW-0479">Metal-binding</keyword>
<evidence type="ECO:0000259" key="12">
    <source>
        <dbReference type="Pfam" id="PF13288"/>
    </source>
</evidence>
<feature type="binding site" evidence="9">
    <location>
        <position position="203"/>
    </location>
    <ligand>
        <name>NADPH</name>
        <dbReference type="ChEBI" id="CHEBI:57783"/>
    </ligand>
</feature>
<comment type="catalytic activity">
    <reaction evidence="8">
        <text>2-C-methyl-D-erythritol 4-phosphate + NADP(+) = 1-deoxy-D-xylulose 5-phosphate + NADPH + H(+)</text>
        <dbReference type="Rhea" id="RHEA:13717"/>
        <dbReference type="ChEBI" id="CHEBI:15378"/>
        <dbReference type="ChEBI" id="CHEBI:57783"/>
        <dbReference type="ChEBI" id="CHEBI:57792"/>
        <dbReference type="ChEBI" id="CHEBI:58262"/>
        <dbReference type="ChEBI" id="CHEBI:58349"/>
        <dbReference type="EC" id="1.1.1.267"/>
    </reaction>
    <physiologicalReaction direction="right-to-left" evidence="8">
        <dbReference type="Rhea" id="RHEA:13719"/>
    </physiologicalReaction>
</comment>
<gene>
    <name evidence="9" type="primary">dxr</name>
    <name evidence="13" type="ORF">JOC73_000205</name>
</gene>
<keyword evidence="7 9" id="KW-0414">Isoprene biosynthesis</keyword>
<feature type="binding site" evidence="9">
    <location>
        <position position="148"/>
    </location>
    <ligand>
        <name>Mn(2+)</name>
        <dbReference type="ChEBI" id="CHEBI:29035"/>
    </ligand>
</feature>
<keyword evidence="6 9" id="KW-0464">Manganese</keyword>
<feature type="binding site" evidence="9">
    <location>
        <position position="13"/>
    </location>
    <ligand>
        <name>NADPH</name>
        <dbReference type="ChEBI" id="CHEBI:57783"/>
    </ligand>
</feature>
<dbReference type="EC" id="1.1.1.267" evidence="9"/>
<protein>
    <recommendedName>
        <fullName evidence="9">1-deoxy-D-xylulose 5-phosphate reductoisomerase</fullName>
        <shortName evidence="9">DXP reductoisomerase</shortName>
        <ecNumber evidence="9">1.1.1.267</ecNumber>
    </recommendedName>
    <alternativeName>
        <fullName evidence="9">1-deoxyxylulose-5-phosphate reductoisomerase</fullName>
    </alternativeName>
    <alternativeName>
        <fullName evidence="9">2-C-methyl-D-erythritol 4-phosphate synthase</fullName>
    </alternativeName>
</protein>
<dbReference type="EMBL" id="JAFBEE010000001">
    <property type="protein sequence ID" value="MBM7613697.1"/>
    <property type="molecule type" value="Genomic_DNA"/>
</dbReference>
<feature type="binding site" evidence="9">
    <location>
        <position position="150"/>
    </location>
    <ligand>
        <name>Mn(2+)</name>
        <dbReference type="ChEBI" id="CHEBI:29035"/>
    </ligand>
</feature>
<dbReference type="Gene3D" id="1.10.1740.10">
    <property type="match status" value="1"/>
</dbReference>
<evidence type="ECO:0000259" key="11">
    <source>
        <dbReference type="Pfam" id="PF08436"/>
    </source>
</evidence>
<dbReference type="InterPro" id="IPR013512">
    <property type="entry name" value="DXP_reductoisomerase_N"/>
</dbReference>
<dbReference type="RefSeq" id="WP_204399978.1">
    <property type="nucleotide sequence ID" value="NZ_JAFBEE010000001.1"/>
</dbReference>
<feature type="binding site" evidence="9">
    <location>
        <position position="150"/>
    </location>
    <ligand>
        <name>1-deoxy-D-xylulose 5-phosphate</name>
        <dbReference type="ChEBI" id="CHEBI:57792"/>
    </ligand>
</feature>
<dbReference type="NCBIfam" id="NF009114">
    <property type="entry name" value="PRK12464.1"/>
    <property type="match status" value="1"/>
</dbReference>
<dbReference type="Gene3D" id="3.40.50.720">
    <property type="entry name" value="NAD(P)-binding Rossmann-like Domain"/>
    <property type="match status" value="1"/>
</dbReference>
<evidence type="ECO:0000256" key="7">
    <source>
        <dbReference type="ARBA" id="ARBA00023229"/>
    </source>
</evidence>
<accession>A0ABS2NLH7</accession>
<comment type="cofactor">
    <cofactor evidence="9">
        <name>Mg(2+)</name>
        <dbReference type="ChEBI" id="CHEBI:18420"/>
    </cofactor>
    <cofactor evidence="9">
        <name>Mn(2+)</name>
        <dbReference type="ChEBI" id="CHEBI:29035"/>
    </cofactor>
</comment>
<feature type="binding site" evidence="9">
    <location>
        <position position="197"/>
    </location>
    <ligand>
        <name>1-deoxy-D-xylulose 5-phosphate</name>
        <dbReference type="ChEBI" id="CHEBI:57792"/>
    </ligand>
</feature>
<dbReference type="GO" id="GO:0030604">
    <property type="term" value="F:1-deoxy-D-xylulose-5-phosphate reductoisomerase activity"/>
    <property type="evidence" value="ECO:0007669"/>
    <property type="project" value="UniProtKB-EC"/>
</dbReference>
<comment type="function">
    <text evidence="9">Catalyzes the NADPH-dependent rearrangement and reduction of 1-deoxy-D-xylulose-5-phosphate (DXP) to 2-C-methyl-D-erythritol 4-phosphate (MEP).</text>
</comment>
<organism evidence="13 14">
    <name type="scientific">Alkaliphilus hydrothermalis</name>
    <dbReference type="NCBI Taxonomy" id="1482730"/>
    <lineage>
        <taxon>Bacteria</taxon>
        <taxon>Bacillati</taxon>
        <taxon>Bacillota</taxon>
        <taxon>Clostridia</taxon>
        <taxon>Peptostreptococcales</taxon>
        <taxon>Natronincolaceae</taxon>
        <taxon>Alkaliphilus</taxon>
    </lineage>
</organism>
<sequence length="381" mass="42735">MEKNICILGSTGSIGKQALEVVAQHPEKFKILGLAAMRSIDDLETQIHQFQPKVVAVYDEEKALELRSRVQGRIKIVAGMEGLIEVATLEGAEMILNSVVGSVGVLPTLEAIKSNKQVALANKETLVVAGEYIMKEVKKHGIKMIPVDSEHSAIFQCLQGEEENSLSKIILTASGGPFRERRKEELVKVKSRDALKHPNWSMGRKISIDSATLMNKGLEVIEAKWLFDVDVDKIDVVVHPQSIIHSMIELEDASVIAQLGLPDMKLPIQYAFTFPRRFEGNLPKLDLKEIGQLTFYDVDNDKFPCLSLAYEALKIGGTMPCVVNGANEILVEYYLQDKIGFYDIPKYIEKAMTNHKAFTYQSIDEILEVDQWVRKWVTSQF</sequence>
<feature type="binding site" evidence="9">
    <location>
        <position position="219"/>
    </location>
    <ligand>
        <name>Mn(2+)</name>
        <dbReference type="ChEBI" id="CHEBI:29035"/>
    </ligand>
</feature>
<feature type="binding site" evidence="9">
    <location>
        <position position="219"/>
    </location>
    <ligand>
        <name>1-deoxy-D-xylulose 5-phosphate</name>
        <dbReference type="ChEBI" id="CHEBI:57792"/>
    </ligand>
</feature>